<dbReference type="InterPro" id="IPR027417">
    <property type="entry name" value="P-loop_NTPase"/>
</dbReference>
<dbReference type="PANTHER" id="PTHR39206">
    <property type="entry name" value="SLL8004 PROTEIN"/>
    <property type="match status" value="1"/>
</dbReference>
<organism evidence="4">
    <name type="scientific">hydrothermal vent metagenome</name>
    <dbReference type="NCBI Taxonomy" id="652676"/>
    <lineage>
        <taxon>unclassified sequences</taxon>
        <taxon>metagenomes</taxon>
        <taxon>ecological metagenomes</taxon>
    </lineage>
</organism>
<keyword evidence="2" id="KW-0067">ATP-binding</keyword>
<proteinExistence type="predicted"/>
<name>A0A3B1BBZ6_9ZZZZ</name>
<dbReference type="EMBL" id="UOFX01000095">
    <property type="protein sequence ID" value="VAX11851.1"/>
    <property type="molecule type" value="Genomic_DNA"/>
</dbReference>
<dbReference type="Gene3D" id="3.40.50.300">
    <property type="entry name" value="P-loop containing nucleotide triphosphate hydrolases"/>
    <property type="match status" value="1"/>
</dbReference>
<evidence type="ECO:0000256" key="2">
    <source>
        <dbReference type="ARBA" id="ARBA00022840"/>
    </source>
</evidence>
<evidence type="ECO:0000259" key="3">
    <source>
        <dbReference type="Pfam" id="PF06414"/>
    </source>
</evidence>
<protein>
    <recommendedName>
        <fullName evidence="3">Zeta toxin domain-containing protein</fullName>
    </recommendedName>
</protein>
<dbReference type="GO" id="GO:0005524">
    <property type="term" value="F:ATP binding"/>
    <property type="evidence" value="ECO:0007669"/>
    <property type="project" value="UniProtKB-KW"/>
</dbReference>
<dbReference type="InterPro" id="IPR010488">
    <property type="entry name" value="Zeta_toxin_domain"/>
</dbReference>
<dbReference type="PANTHER" id="PTHR39206:SF1">
    <property type="entry name" value="SLL8004 PROTEIN"/>
    <property type="match status" value="1"/>
</dbReference>
<keyword evidence="1" id="KW-0547">Nucleotide-binding</keyword>
<accession>A0A3B1BBZ6</accession>
<dbReference type="GO" id="GO:0016301">
    <property type="term" value="F:kinase activity"/>
    <property type="evidence" value="ECO:0007669"/>
    <property type="project" value="InterPro"/>
</dbReference>
<evidence type="ECO:0000256" key="1">
    <source>
        <dbReference type="ARBA" id="ARBA00022741"/>
    </source>
</evidence>
<gene>
    <name evidence="4" type="ORF">MNBD_GAMMA26-2577</name>
</gene>
<sequence>MLPEKSQYDYINADLIAAGLSPFQPEMAAIQAGKLMLKTMDGYIRKQESFVFETTLAGKVYAKKILQWQAQGYHVSLLFLKLHGVEMAIDRVAERVKQGGHFIADDVIKRRYGAGWTNFQGIYAPLVDAWALYDNSEEHPLLLEWSEKE</sequence>
<reference evidence="4" key="1">
    <citation type="submission" date="2018-06" db="EMBL/GenBank/DDBJ databases">
        <authorList>
            <person name="Zhirakovskaya E."/>
        </authorList>
    </citation>
    <scope>NUCLEOTIDE SEQUENCE</scope>
</reference>
<evidence type="ECO:0000313" key="4">
    <source>
        <dbReference type="EMBL" id="VAX11851.1"/>
    </source>
</evidence>
<dbReference type="Pfam" id="PF06414">
    <property type="entry name" value="Zeta_toxin"/>
    <property type="match status" value="1"/>
</dbReference>
<dbReference type="AlphaFoldDB" id="A0A3B1BBZ6"/>
<feature type="domain" description="Zeta toxin" evidence="3">
    <location>
        <begin position="29"/>
        <end position="112"/>
    </location>
</feature>